<comment type="caution">
    <text evidence="2">The sequence shown here is derived from an EMBL/GenBank/DDBJ whole genome shotgun (WGS) entry which is preliminary data.</text>
</comment>
<name>A0A0F9U2K9_9ZZZZ</name>
<organism evidence="2">
    <name type="scientific">marine sediment metagenome</name>
    <dbReference type="NCBI Taxonomy" id="412755"/>
    <lineage>
        <taxon>unclassified sequences</taxon>
        <taxon>metagenomes</taxon>
        <taxon>ecological metagenomes</taxon>
    </lineage>
</organism>
<evidence type="ECO:0008006" key="3">
    <source>
        <dbReference type="Google" id="ProtNLM"/>
    </source>
</evidence>
<feature type="region of interest" description="Disordered" evidence="1">
    <location>
        <begin position="150"/>
        <end position="174"/>
    </location>
</feature>
<reference evidence="2" key="1">
    <citation type="journal article" date="2015" name="Nature">
        <title>Complex archaea that bridge the gap between prokaryotes and eukaryotes.</title>
        <authorList>
            <person name="Spang A."/>
            <person name="Saw J.H."/>
            <person name="Jorgensen S.L."/>
            <person name="Zaremba-Niedzwiedzka K."/>
            <person name="Martijn J."/>
            <person name="Lind A.E."/>
            <person name="van Eijk R."/>
            <person name="Schleper C."/>
            <person name="Guy L."/>
            <person name="Ettema T.J."/>
        </authorList>
    </citation>
    <scope>NUCLEOTIDE SEQUENCE</scope>
</reference>
<accession>A0A0F9U2K9</accession>
<proteinExistence type="predicted"/>
<dbReference type="AlphaFoldDB" id="A0A0F9U2K9"/>
<dbReference type="EMBL" id="LAZR01000155">
    <property type="protein sequence ID" value="KKN85774.1"/>
    <property type="molecule type" value="Genomic_DNA"/>
</dbReference>
<gene>
    <name evidence="2" type="ORF">LCGC14_0275810</name>
</gene>
<evidence type="ECO:0000256" key="1">
    <source>
        <dbReference type="SAM" id="MobiDB-lite"/>
    </source>
</evidence>
<protein>
    <recommendedName>
        <fullName evidence="3">SWIM-type domain-containing protein</fullName>
    </recommendedName>
</protein>
<sequence length="419" mass="45042">MTHDERTPVDTHRQAILDILNARADVRHAVGLVNVACENAIRTLTRTASLDAEHFDLNPSHASAPVVAHDAPTVQDTATLPKVAAREEHTNAAKVAIDKELSTLANTWDLDDLQPCGTVRILDCACFDCRSAPVCKHVNDATVAAYDSKHSRQAPTGYKAPTVTHTQSTPAPTGTPTHAATFANVQRTAPNATIATMPVPAARPYAGVDAMAQVYDATMASLCRTGVNVARAHAERNTRIDTSTTGIVRISVNLANVQTVPAYIGQSDKTWGLYVATTIVANPRQNARRRRITYAQMEGMDSLDFAFYLAIPERKANANTTFAMPNAPHLAMNADAATLGQQVDAGDNWSLAVVNDCLIVSFALPTYANIVAVKRTPTWGSSIATTRHAGSRRIIKTVKLGASLVLLLDVVQRVTARRQ</sequence>
<evidence type="ECO:0000313" key="2">
    <source>
        <dbReference type="EMBL" id="KKN85774.1"/>
    </source>
</evidence>